<dbReference type="PANTHER" id="PTHR39962:SF1">
    <property type="entry name" value="LPXI FAMILY PROTEIN"/>
    <property type="match status" value="1"/>
</dbReference>
<feature type="domain" description="LpxI C-terminal" evidence="1">
    <location>
        <begin position="144"/>
        <end position="274"/>
    </location>
</feature>
<evidence type="ECO:0000259" key="1">
    <source>
        <dbReference type="Pfam" id="PF06230"/>
    </source>
</evidence>
<dbReference type="Gene3D" id="3.40.50.20">
    <property type="match status" value="1"/>
</dbReference>
<dbReference type="PANTHER" id="PTHR39962">
    <property type="entry name" value="BLL4848 PROTEIN"/>
    <property type="match status" value="1"/>
</dbReference>
<dbReference type="InterPro" id="IPR041255">
    <property type="entry name" value="LpxI_N"/>
</dbReference>
<dbReference type="InterPro" id="IPR053174">
    <property type="entry name" value="LpxI"/>
</dbReference>
<organism evidence="3 4">
    <name type="scientific">Desulfobacter postgatei</name>
    <dbReference type="NCBI Taxonomy" id="2293"/>
    <lineage>
        <taxon>Bacteria</taxon>
        <taxon>Pseudomonadati</taxon>
        <taxon>Thermodesulfobacteriota</taxon>
        <taxon>Desulfobacteria</taxon>
        <taxon>Desulfobacterales</taxon>
        <taxon>Desulfobacteraceae</taxon>
        <taxon>Desulfobacter</taxon>
    </lineage>
</organism>
<evidence type="ECO:0000313" key="4">
    <source>
        <dbReference type="Proteomes" id="UP000231203"/>
    </source>
</evidence>
<gene>
    <name evidence="3" type="ORF">CSA25_03925</name>
</gene>
<dbReference type="Gene3D" id="3.40.140.80">
    <property type="match status" value="1"/>
</dbReference>
<protein>
    <recommendedName>
        <fullName evidence="5">DUF1009 domain-containing protein</fullName>
    </recommendedName>
</protein>
<name>A0A2G6MSY3_9BACT</name>
<proteinExistence type="predicted"/>
<dbReference type="AlphaFoldDB" id="A0A2G6MSY3"/>
<evidence type="ECO:0000313" key="3">
    <source>
        <dbReference type="EMBL" id="PIE62699.1"/>
    </source>
</evidence>
<dbReference type="Pfam" id="PF17930">
    <property type="entry name" value="LpxI_N"/>
    <property type="match status" value="1"/>
</dbReference>
<evidence type="ECO:0000259" key="2">
    <source>
        <dbReference type="Pfam" id="PF17930"/>
    </source>
</evidence>
<dbReference type="InterPro" id="IPR043167">
    <property type="entry name" value="LpxI_C_sf"/>
</dbReference>
<evidence type="ECO:0008006" key="5">
    <source>
        <dbReference type="Google" id="ProtNLM"/>
    </source>
</evidence>
<accession>A0A2G6MSY3</accession>
<reference evidence="3 4" key="1">
    <citation type="submission" date="2017-10" db="EMBL/GenBank/DDBJ databases">
        <title>Novel microbial diversity and functional potential in the marine mammal oral microbiome.</title>
        <authorList>
            <person name="Dudek N.K."/>
            <person name="Sun C.L."/>
            <person name="Burstein D."/>
            <person name="Kantor R.S."/>
            <person name="Aliaga Goltsman D.S."/>
            <person name="Bik E.M."/>
            <person name="Thomas B.C."/>
            <person name="Banfield J.F."/>
            <person name="Relman D.A."/>
        </authorList>
    </citation>
    <scope>NUCLEOTIDE SEQUENCE [LARGE SCALE GENOMIC DNA]</scope>
    <source>
        <strain evidence="3">DOLJORAL78_47_202</strain>
    </source>
</reference>
<sequence>MNTCQGNNCFSRIGLIAGGGQFPLLFTQKARANGYEVIGAGFHKETAPQLAQLTHRFEWLYLGQLSKLLRYFKSQGVTQALLMGSISKANIFKDIRPDFKALAFIAKTVGTHDDNILSSFADLLETQGITLVPSTFLLPELISPKGCWTKRKPDKSEKKDIHQGWKLAKAVGLLDIGQCLVISNGTVLAVEAIDGTDATIERGGRLSRGNGATAVKLSKPNQDLRFDLPASGCTTIETMHRSGVDVLVLEAGKSISFDREKMIALADHYNICIIAVTEDEFHE</sequence>
<dbReference type="Proteomes" id="UP000231203">
    <property type="component" value="Unassembled WGS sequence"/>
</dbReference>
<dbReference type="EMBL" id="PDTI01000033">
    <property type="protein sequence ID" value="PIE62699.1"/>
    <property type="molecule type" value="Genomic_DNA"/>
</dbReference>
<comment type="caution">
    <text evidence="3">The sequence shown here is derived from an EMBL/GenBank/DDBJ whole genome shotgun (WGS) entry which is preliminary data.</text>
</comment>
<dbReference type="Pfam" id="PF06230">
    <property type="entry name" value="LpxI_C"/>
    <property type="match status" value="1"/>
</dbReference>
<dbReference type="InterPro" id="IPR010415">
    <property type="entry name" value="LpxI_C"/>
</dbReference>
<feature type="domain" description="LpxI N-terminal" evidence="2">
    <location>
        <begin position="12"/>
        <end position="141"/>
    </location>
</feature>